<dbReference type="EMBL" id="JAHQIW010005007">
    <property type="protein sequence ID" value="KAJ1364593.1"/>
    <property type="molecule type" value="Genomic_DNA"/>
</dbReference>
<evidence type="ECO:0000313" key="1">
    <source>
        <dbReference type="EMBL" id="KAJ1364593.1"/>
    </source>
</evidence>
<name>A0AAD5MYM2_PARTN</name>
<gene>
    <name evidence="1" type="ORF">KIN20_024715</name>
</gene>
<accession>A0AAD5MYM2</accession>
<keyword evidence="2" id="KW-1185">Reference proteome</keyword>
<evidence type="ECO:0000313" key="2">
    <source>
        <dbReference type="Proteomes" id="UP001196413"/>
    </source>
</evidence>
<dbReference type="Proteomes" id="UP001196413">
    <property type="component" value="Unassembled WGS sequence"/>
</dbReference>
<dbReference type="AlphaFoldDB" id="A0AAD5MYM2"/>
<proteinExistence type="predicted"/>
<reference evidence="1" key="1">
    <citation type="submission" date="2021-06" db="EMBL/GenBank/DDBJ databases">
        <title>Parelaphostrongylus tenuis whole genome reference sequence.</title>
        <authorList>
            <person name="Garwood T.J."/>
            <person name="Larsen P.A."/>
            <person name="Fountain-Jones N.M."/>
            <person name="Garbe J.R."/>
            <person name="Macchietto M.G."/>
            <person name="Kania S.A."/>
            <person name="Gerhold R.W."/>
            <person name="Richards J.E."/>
            <person name="Wolf T.M."/>
        </authorList>
    </citation>
    <scope>NUCLEOTIDE SEQUENCE</scope>
    <source>
        <strain evidence="1">MNPRO001-30</strain>
        <tissue evidence="1">Meninges</tissue>
    </source>
</reference>
<organism evidence="1 2">
    <name type="scientific">Parelaphostrongylus tenuis</name>
    <name type="common">Meningeal worm</name>
    <dbReference type="NCBI Taxonomy" id="148309"/>
    <lineage>
        <taxon>Eukaryota</taxon>
        <taxon>Metazoa</taxon>
        <taxon>Ecdysozoa</taxon>
        <taxon>Nematoda</taxon>
        <taxon>Chromadorea</taxon>
        <taxon>Rhabditida</taxon>
        <taxon>Rhabditina</taxon>
        <taxon>Rhabditomorpha</taxon>
        <taxon>Strongyloidea</taxon>
        <taxon>Metastrongylidae</taxon>
        <taxon>Parelaphostrongylus</taxon>
    </lineage>
</organism>
<comment type="caution">
    <text evidence="1">The sequence shown here is derived from an EMBL/GenBank/DDBJ whole genome shotgun (WGS) entry which is preliminary data.</text>
</comment>
<protein>
    <submittedName>
        <fullName evidence="1">Uncharacterized protein</fullName>
    </submittedName>
</protein>
<sequence>MWRTPCLKPADGHAQTISVERLGAQRELIRSTSDLYCDDAFHVMSVKCRLSFPRFYKSNEREEVRGKERESVYVRVLNSLKINEYEMFYYAAQMPS</sequence>